<keyword evidence="1" id="KW-0472">Membrane</keyword>
<evidence type="ECO:0000313" key="3">
    <source>
        <dbReference type="Proteomes" id="UP000014387"/>
    </source>
</evidence>
<feature type="transmembrane region" description="Helical" evidence="1">
    <location>
        <begin position="232"/>
        <end position="251"/>
    </location>
</feature>
<keyword evidence="1" id="KW-1133">Transmembrane helix</keyword>
<feature type="transmembrane region" description="Helical" evidence="1">
    <location>
        <begin position="207"/>
        <end position="226"/>
    </location>
</feature>
<dbReference type="EMBL" id="AGWN01000001">
    <property type="protein sequence ID" value="EPD31459.1"/>
    <property type="molecule type" value="Genomic_DNA"/>
</dbReference>
<organism evidence="2 3">
    <name type="scientific">Gleimia europaea ACS-120-V-Col10b</name>
    <dbReference type="NCBI Taxonomy" id="883069"/>
    <lineage>
        <taxon>Bacteria</taxon>
        <taxon>Bacillati</taxon>
        <taxon>Actinomycetota</taxon>
        <taxon>Actinomycetes</taxon>
        <taxon>Actinomycetales</taxon>
        <taxon>Actinomycetaceae</taxon>
        <taxon>Gleimia</taxon>
    </lineage>
</organism>
<dbReference type="RefSeq" id="WP_016444570.1">
    <property type="nucleotide sequence ID" value="NZ_KE150266.1"/>
</dbReference>
<protein>
    <submittedName>
        <fullName evidence="2">Uncharacterized protein</fullName>
    </submittedName>
</protein>
<evidence type="ECO:0000313" key="2">
    <source>
        <dbReference type="EMBL" id="EPD31459.1"/>
    </source>
</evidence>
<accession>A0A9W5VX24</accession>
<gene>
    <name evidence="2" type="ORF">HMPREF9238_01233</name>
</gene>
<feature type="transmembrane region" description="Helical" evidence="1">
    <location>
        <begin position="21"/>
        <end position="42"/>
    </location>
</feature>
<feature type="transmembrane region" description="Helical" evidence="1">
    <location>
        <begin position="48"/>
        <end position="67"/>
    </location>
</feature>
<dbReference type="Proteomes" id="UP000014387">
    <property type="component" value="Unassembled WGS sequence"/>
</dbReference>
<keyword evidence="1" id="KW-0812">Transmembrane</keyword>
<sequence>MSCCELPGEARSRLWSNPKTVWAALAFFGFFLALFSTGSFTADAMAKPGYLMFASVVAMALFAAPVAHREWAFGRDSTALLVALGWLVATVVFVRAFAPVARLDVVTVGLPRPLLALLGVAAVVMAFRASNARWPRAPRGDEAWRAQLSALLSRYYSWPDEAVRQAVEATTASAGEAGLPLQEALGDPWQVATEFVLKSPDNARPNVRILVVAGVGFVALSVASFAMGGVSLYAVVVGVLGLGMVSLAWFLRR</sequence>
<feature type="transmembrane region" description="Helical" evidence="1">
    <location>
        <begin position="110"/>
        <end position="129"/>
    </location>
</feature>
<proteinExistence type="predicted"/>
<keyword evidence="3" id="KW-1185">Reference proteome</keyword>
<evidence type="ECO:0000256" key="1">
    <source>
        <dbReference type="SAM" id="Phobius"/>
    </source>
</evidence>
<dbReference type="OrthoDB" id="3266553at2"/>
<comment type="caution">
    <text evidence="2">The sequence shown here is derived from an EMBL/GenBank/DDBJ whole genome shotgun (WGS) entry which is preliminary data.</text>
</comment>
<dbReference type="AlphaFoldDB" id="A0A9W5VX24"/>
<feature type="transmembrane region" description="Helical" evidence="1">
    <location>
        <begin position="79"/>
        <end position="98"/>
    </location>
</feature>
<reference evidence="2 3" key="1">
    <citation type="submission" date="2013-05" db="EMBL/GenBank/DDBJ databases">
        <title>The Genome Sequence of Actinomyces europaeus ACS-120-V-COL10B.</title>
        <authorList>
            <consortium name="The Broad Institute Genomics Platform"/>
            <person name="Earl A."/>
            <person name="Ward D."/>
            <person name="Feldgarden M."/>
            <person name="Gevers D."/>
            <person name="Saerens B."/>
            <person name="Vaneechoutte M."/>
            <person name="Walker B."/>
            <person name="Young S."/>
            <person name="Zeng Q."/>
            <person name="Gargeya S."/>
            <person name="Fitzgerald M."/>
            <person name="Haas B."/>
            <person name="Abouelleil A."/>
            <person name="Allen A.W."/>
            <person name="Alvarado L."/>
            <person name="Arachchi H.M."/>
            <person name="Berlin A.M."/>
            <person name="Chapman S.B."/>
            <person name="Gainer-Dewar J."/>
            <person name="Goldberg J."/>
            <person name="Griggs A."/>
            <person name="Gujja S."/>
            <person name="Hansen M."/>
            <person name="Howarth C."/>
            <person name="Imamovic A."/>
            <person name="Ireland A."/>
            <person name="Larimer J."/>
            <person name="McCowan C."/>
            <person name="Murphy C."/>
            <person name="Pearson M."/>
            <person name="Poon T.W."/>
            <person name="Priest M."/>
            <person name="Roberts A."/>
            <person name="Saif S."/>
            <person name="Shea T."/>
            <person name="Sisk P."/>
            <person name="Sykes S."/>
            <person name="Wortman J."/>
            <person name="Nusbaum C."/>
            <person name="Birren B."/>
        </authorList>
    </citation>
    <scope>NUCLEOTIDE SEQUENCE [LARGE SCALE GENOMIC DNA]</scope>
    <source>
        <strain evidence="2 3">ACS-120-V-Col10b</strain>
    </source>
</reference>
<name>A0A9W5VX24_9ACTO</name>